<dbReference type="EMBL" id="NBSK02000008">
    <property type="protein sequence ID" value="KAJ0193743.1"/>
    <property type="molecule type" value="Genomic_DNA"/>
</dbReference>
<dbReference type="SUPFAM" id="SSF101447">
    <property type="entry name" value="Formin homology 2 domain (FH2 domain)"/>
    <property type="match status" value="1"/>
</dbReference>
<dbReference type="Gene3D" id="1.20.58.2220">
    <property type="entry name" value="Formin, FH2 domain"/>
    <property type="match status" value="1"/>
</dbReference>
<keyword evidence="1" id="KW-0812">Transmembrane</keyword>
<keyword evidence="1" id="KW-0472">Membrane</keyword>
<organism evidence="2 3">
    <name type="scientific">Lactuca sativa</name>
    <name type="common">Garden lettuce</name>
    <dbReference type="NCBI Taxonomy" id="4236"/>
    <lineage>
        <taxon>Eukaryota</taxon>
        <taxon>Viridiplantae</taxon>
        <taxon>Streptophyta</taxon>
        <taxon>Embryophyta</taxon>
        <taxon>Tracheophyta</taxon>
        <taxon>Spermatophyta</taxon>
        <taxon>Magnoliopsida</taxon>
        <taxon>eudicotyledons</taxon>
        <taxon>Gunneridae</taxon>
        <taxon>Pentapetalae</taxon>
        <taxon>asterids</taxon>
        <taxon>campanulids</taxon>
        <taxon>Asterales</taxon>
        <taxon>Asteraceae</taxon>
        <taxon>Cichorioideae</taxon>
        <taxon>Cichorieae</taxon>
        <taxon>Lactucinae</taxon>
        <taxon>Lactuca</taxon>
    </lineage>
</organism>
<dbReference type="InterPro" id="IPR051144">
    <property type="entry name" value="Formin_homology_domain"/>
</dbReference>
<feature type="transmembrane region" description="Helical" evidence="1">
    <location>
        <begin position="36"/>
        <end position="56"/>
    </location>
</feature>
<name>A0A9R1UVP5_LACSA</name>
<keyword evidence="3" id="KW-1185">Reference proteome</keyword>
<gene>
    <name evidence="2" type="ORF">LSAT_V11C800421860</name>
</gene>
<dbReference type="PANTHER" id="PTHR45733">
    <property type="entry name" value="FORMIN-J"/>
    <property type="match status" value="1"/>
</dbReference>
<dbReference type="Proteomes" id="UP000235145">
    <property type="component" value="Unassembled WGS sequence"/>
</dbReference>
<dbReference type="InterPro" id="IPR042201">
    <property type="entry name" value="FH2_Formin_sf"/>
</dbReference>
<dbReference type="AlphaFoldDB" id="A0A9R1UVP5"/>
<protein>
    <submittedName>
        <fullName evidence="2">Uncharacterized protein</fullName>
    </submittedName>
</protein>
<dbReference type="PANTHER" id="PTHR45733:SF33">
    <property type="entry name" value="FORMIN-LIKE PROTEIN"/>
    <property type="match status" value="1"/>
</dbReference>
<evidence type="ECO:0000313" key="2">
    <source>
        <dbReference type="EMBL" id="KAJ0193743.1"/>
    </source>
</evidence>
<sequence>MVNVRSSCKFKRVMQTIVTLRNALNQGTARGQYFHCLFYALLLGLDWIAFCCWVLVDKLPELFDFSEDLDSLEPASKVQLKYLAEEMQAISKGLEKVVQELSMAENDGHLRIIIKQKPCVDVGPLCNAQQVKLMEERNMKPLDLNLASLSARCSKDLELNLAKSLLSEMGQCTIVYPYNQLFGALVLKNYERQNATLLSWNLMYIVD</sequence>
<evidence type="ECO:0000256" key="1">
    <source>
        <dbReference type="SAM" id="Phobius"/>
    </source>
</evidence>
<keyword evidence="1" id="KW-1133">Transmembrane helix</keyword>
<evidence type="ECO:0000313" key="3">
    <source>
        <dbReference type="Proteomes" id="UP000235145"/>
    </source>
</evidence>
<proteinExistence type="predicted"/>
<reference evidence="2 3" key="1">
    <citation type="journal article" date="2017" name="Nat. Commun.">
        <title>Genome assembly with in vitro proximity ligation data and whole-genome triplication in lettuce.</title>
        <authorList>
            <person name="Reyes-Chin-Wo S."/>
            <person name="Wang Z."/>
            <person name="Yang X."/>
            <person name="Kozik A."/>
            <person name="Arikit S."/>
            <person name="Song C."/>
            <person name="Xia L."/>
            <person name="Froenicke L."/>
            <person name="Lavelle D.O."/>
            <person name="Truco M.J."/>
            <person name="Xia R."/>
            <person name="Zhu S."/>
            <person name="Xu C."/>
            <person name="Xu H."/>
            <person name="Xu X."/>
            <person name="Cox K."/>
            <person name="Korf I."/>
            <person name="Meyers B.C."/>
            <person name="Michelmore R.W."/>
        </authorList>
    </citation>
    <scope>NUCLEOTIDE SEQUENCE [LARGE SCALE GENOMIC DNA]</scope>
    <source>
        <strain evidence="3">cv. Salinas</strain>
        <tissue evidence="2">Seedlings</tissue>
    </source>
</reference>
<comment type="caution">
    <text evidence="2">The sequence shown here is derived from an EMBL/GenBank/DDBJ whole genome shotgun (WGS) entry which is preliminary data.</text>
</comment>
<accession>A0A9R1UVP5</accession>